<evidence type="ECO:0000313" key="4">
    <source>
        <dbReference type="Proteomes" id="UP000533476"/>
    </source>
</evidence>
<organism evidence="3 4">
    <name type="scientific">Sulfobacillus harzensis</name>
    <dbReference type="NCBI Taxonomy" id="2729629"/>
    <lineage>
        <taxon>Bacteria</taxon>
        <taxon>Bacillati</taxon>
        <taxon>Bacillota</taxon>
        <taxon>Clostridia</taxon>
        <taxon>Eubacteriales</taxon>
        <taxon>Clostridiales Family XVII. Incertae Sedis</taxon>
        <taxon>Sulfobacillus</taxon>
    </lineage>
</organism>
<dbReference type="Pfam" id="PF03795">
    <property type="entry name" value="YCII"/>
    <property type="match status" value="1"/>
</dbReference>
<accession>A0A7Y0L6I0</accession>
<comment type="similarity">
    <text evidence="1">Belongs to the YciI family.</text>
</comment>
<proteinExistence type="inferred from homology"/>
<evidence type="ECO:0000313" key="3">
    <source>
        <dbReference type="EMBL" id="NMP24177.1"/>
    </source>
</evidence>
<dbReference type="EMBL" id="JABBVZ010000089">
    <property type="protein sequence ID" value="NMP24177.1"/>
    <property type="molecule type" value="Genomic_DNA"/>
</dbReference>
<reference evidence="3 4" key="1">
    <citation type="submission" date="2020-04" db="EMBL/GenBank/DDBJ databases">
        <authorList>
            <person name="Zhang R."/>
            <person name="Schippers A."/>
        </authorList>
    </citation>
    <scope>NUCLEOTIDE SEQUENCE [LARGE SCALE GENOMIC DNA]</scope>
    <source>
        <strain evidence="3 4">DSM 109850</strain>
    </source>
</reference>
<keyword evidence="4" id="KW-1185">Reference proteome</keyword>
<evidence type="ECO:0000259" key="2">
    <source>
        <dbReference type="Pfam" id="PF03795"/>
    </source>
</evidence>
<dbReference type="InterPro" id="IPR011008">
    <property type="entry name" value="Dimeric_a/b-barrel"/>
</dbReference>
<comment type="caution">
    <text evidence="3">The sequence shown here is derived from an EMBL/GenBank/DDBJ whole genome shotgun (WGS) entry which is preliminary data.</text>
</comment>
<name>A0A7Y0L6I0_9FIRM</name>
<sequence length="91" mass="10296">MYYVATLIIVDSEKNRTSRPQHLAYISDLYERGHVLMGGPFEDGSGGMVIYQNVDQETAERLAHHDPAVTSGARTVSLRPWRRLDLPIRQA</sequence>
<feature type="domain" description="YCII-related" evidence="2">
    <location>
        <begin position="3"/>
        <end position="82"/>
    </location>
</feature>
<protein>
    <recommendedName>
        <fullName evidence="2">YCII-related domain-containing protein</fullName>
    </recommendedName>
</protein>
<dbReference type="RefSeq" id="WP_169102059.1">
    <property type="nucleotide sequence ID" value="NZ_JABBVZ010000089.1"/>
</dbReference>
<dbReference type="AlphaFoldDB" id="A0A7Y0L6I0"/>
<evidence type="ECO:0000256" key="1">
    <source>
        <dbReference type="ARBA" id="ARBA00007689"/>
    </source>
</evidence>
<dbReference type="Proteomes" id="UP000533476">
    <property type="component" value="Unassembled WGS sequence"/>
</dbReference>
<dbReference type="SUPFAM" id="SSF54909">
    <property type="entry name" value="Dimeric alpha+beta barrel"/>
    <property type="match status" value="1"/>
</dbReference>
<gene>
    <name evidence="3" type="ORF">HIJ39_17740</name>
</gene>
<dbReference type="Gene3D" id="3.30.70.1060">
    <property type="entry name" value="Dimeric alpha+beta barrel"/>
    <property type="match status" value="1"/>
</dbReference>
<dbReference type="InterPro" id="IPR005545">
    <property type="entry name" value="YCII"/>
</dbReference>